<feature type="compositionally biased region" description="Basic residues" evidence="6">
    <location>
        <begin position="9"/>
        <end position="25"/>
    </location>
</feature>
<feature type="domain" description="SANT" evidence="9">
    <location>
        <begin position="397"/>
        <end position="448"/>
    </location>
</feature>
<reference evidence="10" key="1">
    <citation type="journal article" date="2021" name="Nat. Commun.">
        <title>Genomic analyses provide insights into spinach domestication and the genetic basis of agronomic traits.</title>
        <authorList>
            <person name="Cai X."/>
            <person name="Sun X."/>
            <person name="Xu C."/>
            <person name="Sun H."/>
            <person name="Wang X."/>
            <person name="Ge C."/>
            <person name="Zhang Z."/>
            <person name="Wang Q."/>
            <person name="Fei Z."/>
            <person name="Jiao C."/>
            <person name="Wang Q."/>
        </authorList>
    </citation>
    <scope>NUCLEOTIDE SEQUENCE [LARGE SCALE GENOMIC DNA]</scope>
    <source>
        <strain evidence="10">cv. Varoflay</strain>
    </source>
</reference>
<dbReference type="InterPro" id="IPR009057">
    <property type="entry name" value="Homeodomain-like_sf"/>
</dbReference>
<feature type="region of interest" description="Disordered" evidence="6">
    <location>
        <begin position="729"/>
        <end position="772"/>
    </location>
</feature>
<dbReference type="FunFam" id="1.10.10.10:FF:000020">
    <property type="entry name" value="SWI/SNF complex subunit SMARCC2 isoform c"/>
    <property type="match status" value="1"/>
</dbReference>
<evidence type="ECO:0000313" key="11">
    <source>
        <dbReference type="RefSeq" id="XP_021858997.1"/>
    </source>
</evidence>
<feature type="domain" description="SWIRM" evidence="8">
    <location>
        <begin position="176"/>
        <end position="274"/>
    </location>
</feature>
<evidence type="ECO:0000256" key="2">
    <source>
        <dbReference type="ARBA" id="ARBA00023015"/>
    </source>
</evidence>
<dbReference type="OrthoDB" id="118550at2759"/>
<dbReference type="Pfam" id="PF04433">
    <property type="entry name" value="SWIRM"/>
    <property type="match status" value="1"/>
</dbReference>
<dbReference type="PROSITE" id="PS50090">
    <property type="entry name" value="MYB_LIKE"/>
    <property type="match status" value="1"/>
</dbReference>
<feature type="region of interest" description="Disordered" evidence="6">
    <location>
        <begin position="1"/>
        <end position="73"/>
    </location>
</feature>
<keyword evidence="5" id="KW-0539">Nucleus</keyword>
<evidence type="ECO:0000256" key="3">
    <source>
        <dbReference type="ARBA" id="ARBA00023125"/>
    </source>
</evidence>
<evidence type="ECO:0000259" key="8">
    <source>
        <dbReference type="PROSITE" id="PS50934"/>
    </source>
</evidence>
<evidence type="ECO:0000256" key="1">
    <source>
        <dbReference type="ARBA" id="ARBA00022473"/>
    </source>
</evidence>
<evidence type="ECO:0000259" key="9">
    <source>
        <dbReference type="PROSITE" id="PS51293"/>
    </source>
</evidence>
<keyword evidence="10" id="KW-1185">Reference proteome</keyword>
<dbReference type="FunFam" id="1.10.10.60:FF:000014">
    <property type="entry name" value="SWI/SNF complex subunit SMARCC2 isoform C"/>
    <property type="match status" value="1"/>
</dbReference>
<evidence type="ECO:0000313" key="10">
    <source>
        <dbReference type="Proteomes" id="UP000813463"/>
    </source>
</evidence>
<keyword evidence="4" id="KW-0804">Transcription</keyword>
<dbReference type="Pfam" id="PF16495">
    <property type="entry name" value="SWIRM-assoc_1"/>
    <property type="match status" value="1"/>
</dbReference>
<dbReference type="Pfam" id="PF00249">
    <property type="entry name" value="Myb_DNA-binding"/>
    <property type="match status" value="1"/>
</dbReference>
<dbReference type="KEGG" id="soe:110798147"/>
<sequence length="772" mass="85337">MPTSPSDARHKRRKPRGPKTMKRHHGGDEEEEDDEEENEVMAEADEDEDLHPNPKNAQIPRNRAISEPEVTSGSGVRISDFPVALKYDVNWPHSCVLKIAATERDREVKGQGQCWDGGAVLENISYGQLQVSSAVPSDCPALLGSASGDQESPVVLTPPPIREGRGVVKMFWDRHHVLPFHAEWFQPTSVHRLERQVVPHFFSGKSAEHTAEKYLDCRNLIIAKYMENSEKRLSIGDCQELDVGVDNEDISRIFRFLDHWGIINYCAPLPPHESWSIQSYLREDRNGEVHVPSAMLKSIDSLINFDLPKCSLKSCDLSSSLSLTPPDLADLDSRVREMLSENHCNFCSRSLFVLCYQSVKEADTMLCSECYHEGRFVIGHSSMDFIKIDPTKECGDHDGDSWTDQETLLLLEALEIYNDCWNEIAEHVGTKSKAQCILHFLRLPIEDGLLEKVEVPSSSGQTYGLVKYSHDGSYLNENGISSGPREHDCDSENKFPFLNSENPVMALVAFLASAVGPRVAAACAHASLAALSEDDRSLHGNREDSDDGLVEFRESSQQKDNINAEASSLPAEKVKLAAKAGLAAATMKAKLFADHEEREIQRLSANIINHQLKRLELKLKQFAEVETLLMKECEQVEKTRQRLAGERARALTARFGSSGVASPMNLPGVAPQVNNNNNNNNINNSRPPVISASPSPQPSVSGYSNSQMSHQQMSMLPRQQMFTFGPRLPLSAIQPSSSGHPSGVMFGAQGSGQSSLSHPMLRPVPGTSTGMG</sequence>
<dbReference type="InterPro" id="IPR036388">
    <property type="entry name" value="WH-like_DNA-bd_sf"/>
</dbReference>
<reference evidence="11" key="2">
    <citation type="submission" date="2025-08" db="UniProtKB">
        <authorList>
            <consortium name="RefSeq"/>
        </authorList>
    </citation>
    <scope>IDENTIFICATION</scope>
    <source>
        <tissue evidence="11">Leaf</tissue>
    </source>
</reference>
<feature type="compositionally biased region" description="Acidic residues" evidence="6">
    <location>
        <begin position="28"/>
        <end position="49"/>
    </location>
</feature>
<accession>A0A9R0J0H9</accession>
<dbReference type="InterPro" id="IPR001005">
    <property type="entry name" value="SANT/Myb"/>
</dbReference>
<gene>
    <name evidence="11" type="primary">LOC110798147</name>
</gene>
<feature type="region of interest" description="Disordered" evidence="6">
    <location>
        <begin position="666"/>
        <end position="713"/>
    </location>
</feature>
<keyword evidence="3" id="KW-0238">DNA-binding</keyword>
<dbReference type="SMART" id="SM00717">
    <property type="entry name" value="SANT"/>
    <property type="match status" value="1"/>
</dbReference>
<evidence type="ECO:0000259" key="7">
    <source>
        <dbReference type="PROSITE" id="PS50090"/>
    </source>
</evidence>
<dbReference type="PANTHER" id="PTHR12802:SF61">
    <property type="entry name" value="SWI_SNF COMPLEX SUBUNIT SWI3C"/>
    <property type="match status" value="1"/>
</dbReference>
<dbReference type="SUPFAM" id="SSF46689">
    <property type="entry name" value="Homeodomain-like"/>
    <property type="match status" value="2"/>
</dbReference>
<dbReference type="Gene3D" id="1.10.10.60">
    <property type="entry name" value="Homeodomain-like"/>
    <property type="match status" value="1"/>
</dbReference>
<dbReference type="CDD" id="cd00167">
    <property type="entry name" value="SANT"/>
    <property type="match status" value="1"/>
</dbReference>
<dbReference type="PROSITE" id="PS50934">
    <property type="entry name" value="SWIRM"/>
    <property type="match status" value="1"/>
</dbReference>
<dbReference type="GeneID" id="110798147"/>
<keyword evidence="1" id="KW-0217">Developmental protein</keyword>
<protein>
    <submittedName>
        <fullName evidence="11">SWI/SNF complex subunit SWI3C</fullName>
    </submittedName>
</protein>
<feature type="compositionally biased region" description="Low complexity" evidence="6">
    <location>
        <begin position="674"/>
        <end position="684"/>
    </location>
</feature>
<dbReference type="Proteomes" id="UP000813463">
    <property type="component" value="Chromosome 6"/>
</dbReference>
<dbReference type="GO" id="GO:0005634">
    <property type="term" value="C:nucleus"/>
    <property type="evidence" value="ECO:0007669"/>
    <property type="project" value="UniProtKB-ARBA"/>
</dbReference>
<evidence type="ECO:0000256" key="6">
    <source>
        <dbReference type="SAM" id="MobiDB-lite"/>
    </source>
</evidence>
<feature type="domain" description="Myb-like" evidence="7">
    <location>
        <begin position="401"/>
        <end position="444"/>
    </location>
</feature>
<evidence type="ECO:0000256" key="4">
    <source>
        <dbReference type="ARBA" id="ARBA00023163"/>
    </source>
</evidence>
<dbReference type="InterPro" id="IPR017884">
    <property type="entry name" value="SANT_dom"/>
</dbReference>
<dbReference type="PANTHER" id="PTHR12802">
    <property type="entry name" value="SWI/SNF COMPLEX-RELATED"/>
    <property type="match status" value="1"/>
</dbReference>
<dbReference type="GO" id="GO:0003677">
    <property type="term" value="F:DNA binding"/>
    <property type="evidence" value="ECO:0007669"/>
    <property type="project" value="UniProtKB-KW"/>
</dbReference>
<keyword evidence="2" id="KW-0805">Transcription regulation</keyword>
<evidence type="ECO:0000256" key="5">
    <source>
        <dbReference type="ARBA" id="ARBA00023242"/>
    </source>
</evidence>
<dbReference type="PROSITE" id="PS51293">
    <property type="entry name" value="SANT"/>
    <property type="match status" value="1"/>
</dbReference>
<dbReference type="RefSeq" id="XP_021858997.1">
    <property type="nucleotide sequence ID" value="XM_022003305.2"/>
</dbReference>
<organism evidence="10 11">
    <name type="scientific">Spinacia oleracea</name>
    <name type="common">Spinach</name>
    <dbReference type="NCBI Taxonomy" id="3562"/>
    <lineage>
        <taxon>Eukaryota</taxon>
        <taxon>Viridiplantae</taxon>
        <taxon>Streptophyta</taxon>
        <taxon>Embryophyta</taxon>
        <taxon>Tracheophyta</taxon>
        <taxon>Spermatophyta</taxon>
        <taxon>Magnoliopsida</taxon>
        <taxon>eudicotyledons</taxon>
        <taxon>Gunneridae</taxon>
        <taxon>Pentapetalae</taxon>
        <taxon>Caryophyllales</taxon>
        <taxon>Chenopodiaceae</taxon>
        <taxon>Chenopodioideae</taxon>
        <taxon>Anserineae</taxon>
        <taxon>Spinacia</taxon>
    </lineage>
</organism>
<dbReference type="InterPro" id="IPR032451">
    <property type="entry name" value="SMARCC_C"/>
</dbReference>
<dbReference type="AlphaFoldDB" id="A0A9R0J0H9"/>
<name>A0A9R0J0H9_SPIOL</name>
<dbReference type="Gene3D" id="1.10.10.10">
    <property type="entry name" value="Winged helix-like DNA-binding domain superfamily/Winged helix DNA-binding domain"/>
    <property type="match status" value="1"/>
</dbReference>
<proteinExistence type="predicted"/>
<feature type="compositionally biased region" description="Polar residues" evidence="6">
    <location>
        <begin position="692"/>
        <end position="705"/>
    </location>
</feature>
<dbReference type="InterPro" id="IPR007526">
    <property type="entry name" value="SWIRM"/>
</dbReference>